<comment type="caution">
    <text evidence="3">The sequence shown here is derived from an EMBL/GenBank/DDBJ whole genome shotgun (WGS) entry which is preliminary data.</text>
</comment>
<dbReference type="PROSITE" id="PS51898">
    <property type="entry name" value="TYR_RECOMBINASE"/>
    <property type="match status" value="1"/>
</dbReference>
<dbReference type="Pfam" id="PF00589">
    <property type="entry name" value="Phage_integrase"/>
    <property type="match status" value="1"/>
</dbReference>
<dbReference type="EMBL" id="JAPOHA010000002">
    <property type="protein sequence ID" value="MCY1713102.1"/>
    <property type="molecule type" value="Genomic_DNA"/>
</dbReference>
<organism evidence="3 4">
    <name type="scientific">Caproiciproducens galactitolivorans</name>
    <dbReference type="NCBI Taxonomy" id="642589"/>
    <lineage>
        <taxon>Bacteria</taxon>
        <taxon>Bacillati</taxon>
        <taxon>Bacillota</taxon>
        <taxon>Clostridia</taxon>
        <taxon>Eubacteriales</taxon>
        <taxon>Acutalibacteraceae</taxon>
        <taxon>Caproiciproducens</taxon>
    </lineage>
</organism>
<keyword evidence="1" id="KW-0233">DNA recombination</keyword>
<dbReference type="InterPro" id="IPR002104">
    <property type="entry name" value="Integrase_catalytic"/>
</dbReference>
<dbReference type="Gene3D" id="1.10.443.10">
    <property type="entry name" value="Intergrase catalytic core"/>
    <property type="match status" value="1"/>
</dbReference>
<feature type="domain" description="Tyr recombinase" evidence="2">
    <location>
        <begin position="1"/>
        <end position="65"/>
    </location>
</feature>
<evidence type="ECO:0000313" key="4">
    <source>
        <dbReference type="Proteomes" id="UP001082703"/>
    </source>
</evidence>
<evidence type="ECO:0000256" key="1">
    <source>
        <dbReference type="ARBA" id="ARBA00023172"/>
    </source>
</evidence>
<reference evidence="3 4" key="1">
    <citation type="submission" date="2022-11" db="EMBL/GenBank/DDBJ databases">
        <authorList>
            <person name="Caiyu Z."/>
        </authorList>
    </citation>
    <scope>NUCLEOTIDE SEQUENCE [LARGE SCALE GENOMIC DNA]</scope>
    <source>
        <strain evidence="3 4">YR-4</strain>
    </source>
</reference>
<sequence>MSGNCGYVEPRLCQYRFKKFLREAGIDDINFHALRHTFATRCVELGIDVKTISELLGHSNVNITL</sequence>
<proteinExistence type="predicted"/>
<keyword evidence="4" id="KW-1185">Reference proteome</keyword>
<dbReference type="InterPro" id="IPR013762">
    <property type="entry name" value="Integrase-like_cat_sf"/>
</dbReference>
<name>A0ABT4BQB8_9FIRM</name>
<gene>
    <name evidence="3" type="ORF">OUY18_02385</name>
</gene>
<dbReference type="SUPFAM" id="SSF56349">
    <property type="entry name" value="DNA breaking-rejoining enzymes"/>
    <property type="match status" value="1"/>
</dbReference>
<protein>
    <submittedName>
        <fullName evidence="3">Tyrosine-type recombinase/integrase</fullName>
    </submittedName>
</protein>
<dbReference type="Proteomes" id="UP001082703">
    <property type="component" value="Unassembled WGS sequence"/>
</dbReference>
<evidence type="ECO:0000313" key="3">
    <source>
        <dbReference type="EMBL" id="MCY1713102.1"/>
    </source>
</evidence>
<dbReference type="InterPro" id="IPR011010">
    <property type="entry name" value="DNA_brk_join_enz"/>
</dbReference>
<evidence type="ECO:0000259" key="2">
    <source>
        <dbReference type="PROSITE" id="PS51898"/>
    </source>
</evidence>
<accession>A0ABT4BQB8</accession>
<dbReference type="RefSeq" id="WP_268057263.1">
    <property type="nucleotide sequence ID" value="NZ_JAPOHA010000002.1"/>
</dbReference>